<keyword evidence="1" id="KW-0732">Signal</keyword>
<accession>A0AA38S869</accession>
<reference evidence="2" key="1">
    <citation type="submission" date="2022-07" db="EMBL/GenBank/DDBJ databases">
        <title>Fungi with potential for degradation of polypropylene.</title>
        <authorList>
            <person name="Gostincar C."/>
        </authorList>
    </citation>
    <scope>NUCLEOTIDE SEQUENCE</scope>
    <source>
        <strain evidence="2">EXF-13287</strain>
    </source>
</reference>
<dbReference type="AlphaFoldDB" id="A0AA38S869"/>
<dbReference type="PANTHER" id="PTHR38847:SF1">
    <property type="entry name" value="PSEUDOURIDINE SYNTHASE RSUA_RLUA-LIKE DOMAIN-CONTAINING PROTEIN"/>
    <property type="match status" value="1"/>
</dbReference>
<evidence type="ECO:0000313" key="3">
    <source>
        <dbReference type="Proteomes" id="UP001174691"/>
    </source>
</evidence>
<evidence type="ECO:0000313" key="2">
    <source>
        <dbReference type="EMBL" id="KAJ9164837.1"/>
    </source>
</evidence>
<sequence>MGALTTLAVALVALYTPLAAADGPASQPTITSVQYSGNGCPDDAKRTGGFSDPTFTYNRFAASLPGQNQTVNCEVHVQAAGASSGWQVALSNVNVNGHLVLDEGTSLDYYTTVFYSENAGTTTTAKRTISNTGPGKLDYPVTLHQTIKSPAWSKCTGGDGSPGILNVNSRSALRGDGHGYFEVFNQNWDFVWRRC</sequence>
<evidence type="ECO:0008006" key="4">
    <source>
        <dbReference type="Google" id="ProtNLM"/>
    </source>
</evidence>
<proteinExistence type="predicted"/>
<evidence type="ECO:0000256" key="1">
    <source>
        <dbReference type="SAM" id="SignalP"/>
    </source>
</evidence>
<protein>
    <recommendedName>
        <fullName evidence="4">Secreted protein</fullName>
    </recommendedName>
</protein>
<keyword evidence="3" id="KW-1185">Reference proteome</keyword>
<dbReference type="Proteomes" id="UP001174691">
    <property type="component" value="Unassembled WGS sequence"/>
</dbReference>
<dbReference type="PANTHER" id="PTHR38847">
    <property type="match status" value="1"/>
</dbReference>
<dbReference type="EMBL" id="JANBVN010000009">
    <property type="protein sequence ID" value="KAJ9164837.1"/>
    <property type="molecule type" value="Genomic_DNA"/>
</dbReference>
<comment type="caution">
    <text evidence="2">The sequence shown here is derived from an EMBL/GenBank/DDBJ whole genome shotgun (WGS) entry which is preliminary data.</text>
</comment>
<dbReference type="InterPro" id="IPR025649">
    <property type="entry name" value="DUF4360"/>
</dbReference>
<name>A0AA38S869_9PEZI</name>
<feature type="signal peptide" evidence="1">
    <location>
        <begin position="1"/>
        <end position="21"/>
    </location>
</feature>
<organism evidence="2 3">
    <name type="scientific">Coniochaeta hoffmannii</name>
    <dbReference type="NCBI Taxonomy" id="91930"/>
    <lineage>
        <taxon>Eukaryota</taxon>
        <taxon>Fungi</taxon>
        <taxon>Dikarya</taxon>
        <taxon>Ascomycota</taxon>
        <taxon>Pezizomycotina</taxon>
        <taxon>Sordariomycetes</taxon>
        <taxon>Sordariomycetidae</taxon>
        <taxon>Coniochaetales</taxon>
        <taxon>Coniochaetaceae</taxon>
        <taxon>Coniochaeta</taxon>
    </lineage>
</organism>
<dbReference type="Pfam" id="PF14273">
    <property type="entry name" value="DUF4360"/>
    <property type="match status" value="1"/>
</dbReference>
<gene>
    <name evidence="2" type="ORF">NKR19_g1080</name>
</gene>
<feature type="chain" id="PRO_5041455835" description="Secreted protein" evidence="1">
    <location>
        <begin position="22"/>
        <end position="195"/>
    </location>
</feature>